<name>A0AA96LMQ5_9BACL</name>
<dbReference type="GO" id="GO:0004803">
    <property type="term" value="F:transposase activity"/>
    <property type="evidence" value="ECO:0007669"/>
    <property type="project" value="InterPro"/>
</dbReference>
<dbReference type="Pfam" id="PF02371">
    <property type="entry name" value="Transposase_20"/>
    <property type="match status" value="1"/>
</dbReference>
<proteinExistence type="predicted"/>
<dbReference type="InterPro" id="IPR003346">
    <property type="entry name" value="Transposase_20"/>
</dbReference>
<evidence type="ECO:0000313" key="3">
    <source>
        <dbReference type="EMBL" id="WNR43844.1"/>
    </source>
</evidence>
<dbReference type="InterPro" id="IPR002525">
    <property type="entry name" value="Transp_IS110-like_N"/>
</dbReference>
<feature type="domain" description="Transposase IS116/IS110/IS902 C-terminal" evidence="2">
    <location>
        <begin position="225"/>
        <end position="301"/>
    </location>
</feature>
<feature type="domain" description="Transposase IS110-like N-terminal" evidence="1">
    <location>
        <begin position="8"/>
        <end position="156"/>
    </location>
</feature>
<accession>A0AA96LMQ5</accession>
<protein>
    <submittedName>
        <fullName evidence="3">IS110 family transposase</fullName>
    </submittedName>
</protein>
<dbReference type="GO" id="GO:0003677">
    <property type="term" value="F:DNA binding"/>
    <property type="evidence" value="ECO:0007669"/>
    <property type="project" value="InterPro"/>
</dbReference>
<keyword evidence="4" id="KW-1185">Reference proteome</keyword>
<evidence type="ECO:0000259" key="2">
    <source>
        <dbReference type="Pfam" id="PF02371"/>
    </source>
</evidence>
<dbReference type="Pfam" id="PF01548">
    <property type="entry name" value="DEDD_Tnp_IS110"/>
    <property type="match status" value="1"/>
</dbReference>
<dbReference type="NCBIfam" id="NF033542">
    <property type="entry name" value="transpos_IS110"/>
    <property type="match status" value="1"/>
</dbReference>
<evidence type="ECO:0000259" key="1">
    <source>
        <dbReference type="Pfam" id="PF01548"/>
    </source>
</evidence>
<sequence length="371" mass="42238">MKFGQKYIGLDVSKEKIAVAVADEGRDAPRYVGAISHDPGAIRKLIKQLGDPKDLAFCYEAGPTGYELYRWIVSMGAQCEVIAPSLLPKRPGDQVKTDRRDALQLAQLYRSGELTSIYVPDRDDEALRDLVRAREDAREDLHRARQRLGKFLLRHHIHHPSHMKKRWTKMYRKWLGTLTFERKTEQTTFNEYLHAIYEVEQRQQRLETAMLEQATTGTKAELVKFVQTLRGIARITAITLVAEIGSFARFPSPTPLMAYLGLVPREYSSGQSVKRGKMTKAGNKLMRKSIIESAWSYRHKPAIKGDLAKRLEGMPAEIQVISWRAQERLHRKYMRMVHKGKPATVAIGAVARELVGFLWAAAMVSERPATT</sequence>
<dbReference type="AlphaFoldDB" id="A0AA96LMQ5"/>
<dbReference type="GO" id="GO:0006313">
    <property type="term" value="P:DNA transposition"/>
    <property type="evidence" value="ECO:0007669"/>
    <property type="project" value="InterPro"/>
</dbReference>
<dbReference type="PANTHER" id="PTHR33055:SF3">
    <property type="entry name" value="PUTATIVE TRANSPOSASE FOR IS117-RELATED"/>
    <property type="match status" value="1"/>
</dbReference>
<reference evidence="3" key="1">
    <citation type="submission" date="2022-02" db="EMBL/GenBank/DDBJ databases">
        <title>Paenibacillus sp. MBLB1832 Whole Genome Shotgun Sequencing.</title>
        <authorList>
            <person name="Hwang C.Y."/>
            <person name="Cho E.-S."/>
            <person name="Seo M.-J."/>
        </authorList>
    </citation>
    <scope>NUCLEOTIDE SEQUENCE</scope>
    <source>
        <strain evidence="3">MBLB1832</strain>
    </source>
</reference>
<organism evidence="3 4">
    <name type="scientific">Paenibacillus roseopurpureus</name>
    <dbReference type="NCBI Taxonomy" id="2918901"/>
    <lineage>
        <taxon>Bacteria</taxon>
        <taxon>Bacillati</taxon>
        <taxon>Bacillota</taxon>
        <taxon>Bacilli</taxon>
        <taxon>Bacillales</taxon>
        <taxon>Paenibacillaceae</taxon>
        <taxon>Paenibacillus</taxon>
    </lineage>
</organism>
<dbReference type="Proteomes" id="UP001304650">
    <property type="component" value="Chromosome"/>
</dbReference>
<dbReference type="KEGG" id="proo:MJB10_22525"/>
<dbReference type="InterPro" id="IPR047650">
    <property type="entry name" value="Transpos_IS110"/>
</dbReference>
<dbReference type="RefSeq" id="WP_314798719.1">
    <property type="nucleotide sequence ID" value="NZ_CP130319.1"/>
</dbReference>
<dbReference type="PANTHER" id="PTHR33055">
    <property type="entry name" value="TRANSPOSASE FOR INSERTION SEQUENCE ELEMENT IS1111A"/>
    <property type="match status" value="1"/>
</dbReference>
<gene>
    <name evidence="3" type="ORF">MJB10_22525</name>
</gene>
<dbReference type="EMBL" id="CP130319">
    <property type="protein sequence ID" value="WNR43844.1"/>
    <property type="molecule type" value="Genomic_DNA"/>
</dbReference>
<evidence type="ECO:0000313" key="4">
    <source>
        <dbReference type="Proteomes" id="UP001304650"/>
    </source>
</evidence>